<keyword evidence="1" id="KW-1133">Transmembrane helix</keyword>
<gene>
    <name evidence="2" type="ORF">R5R35_010366</name>
</gene>
<keyword evidence="1" id="KW-0812">Transmembrane</keyword>
<protein>
    <submittedName>
        <fullName evidence="2">Uncharacterized protein</fullName>
    </submittedName>
</protein>
<name>A0AAN9WED5_9ORTH</name>
<evidence type="ECO:0000313" key="3">
    <source>
        <dbReference type="Proteomes" id="UP001378592"/>
    </source>
</evidence>
<comment type="caution">
    <text evidence="2">The sequence shown here is derived from an EMBL/GenBank/DDBJ whole genome shotgun (WGS) entry which is preliminary data.</text>
</comment>
<organism evidence="2 3">
    <name type="scientific">Gryllus longicercus</name>
    <dbReference type="NCBI Taxonomy" id="2509291"/>
    <lineage>
        <taxon>Eukaryota</taxon>
        <taxon>Metazoa</taxon>
        <taxon>Ecdysozoa</taxon>
        <taxon>Arthropoda</taxon>
        <taxon>Hexapoda</taxon>
        <taxon>Insecta</taxon>
        <taxon>Pterygota</taxon>
        <taxon>Neoptera</taxon>
        <taxon>Polyneoptera</taxon>
        <taxon>Orthoptera</taxon>
        <taxon>Ensifera</taxon>
        <taxon>Gryllidea</taxon>
        <taxon>Grylloidea</taxon>
        <taxon>Gryllidae</taxon>
        <taxon>Gryllinae</taxon>
        <taxon>Gryllus</taxon>
    </lineage>
</organism>
<dbReference type="EMBL" id="JAZDUA010000037">
    <property type="protein sequence ID" value="KAK7871569.1"/>
    <property type="molecule type" value="Genomic_DNA"/>
</dbReference>
<dbReference type="AlphaFoldDB" id="A0AAN9WED5"/>
<sequence>MVSPTVVDDVSETSATVPLHVSSDDEDEKDMVWCKGHACSLFVMLVVLGLVVFGLALAAHLETLSRYGGSLDADIDRAHLFNFQPRCPNGKIYFRGSCRDVH</sequence>
<evidence type="ECO:0000256" key="1">
    <source>
        <dbReference type="SAM" id="Phobius"/>
    </source>
</evidence>
<reference evidence="2 3" key="1">
    <citation type="submission" date="2024-03" db="EMBL/GenBank/DDBJ databases">
        <title>The genome assembly and annotation of the cricket Gryllus longicercus Weissman &amp; Gray.</title>
        <authorList>
            <person name="Szrajer S."/>
            <person name="Gray D."/>
            <person name="Ylla G."/>
        </authorList>
    </citation>
    <scope>NUCLEOTIDE SEQUENCE [LARGE SCALE GENOMIC DNA]</scope>
    <source>
        <strain evidence="2">DAG 2021-001</strain>
        <tissue evidence="2">Whole body minus gut</tissue>
    </source>
</reference>
<feature type="transmembrane region" description="Helical" evidence="1">
    <location>
        <begin position="41"/>
        <end position="61"/>
    </location>
</feature>
<dbReference type="Proteomes" id="UP001378592">
    <property type="component" value="Unassembled WGS sequence"/>
</dbReference>
<proteinExistence type="predicted"/>
<evidence type="ECO:0000313" key="2">
    <source>
        <dbReference type="EMBL" id="KAK7871569.1"/>
    </source>
</evidence>
<keyword evidence="1" id="KW-0472">Membrane</keyword>
<keyword evidence="3" id="KW-1185">Reference proteome</keyword>
<accession>A0AAN9WED5</accession>